<dbReference type="OrthoDB" id="188741at2759"/>
<comment type="caution">
    <text evidence="2">The sequence shown here is derived from an EMBL/GenBank/DDBJ whole genome shotgun (WGS) entry which is preliminary data.</text>
</comment>
<evidence type="ECO:0008006" key="4">
    <source>
        <dbReference type="Google" id="ProtNLM"/>
    </source>
</evidence>
<evidence type="ECO:0000256" key="1">
    <source>
        <dbReference type="SAM" id="Coils"/>
    </source>
</evidence>
<feature type="coiled-coil region" evidence="1">
    <location>
        <begin position="161"/>
        <end position="230"/>
    </location>
</feature>
<dbReference type="STRING" id="1157962.A0A250WWU9"/>
<dbReference type="PANTHER" id="PTHR16275">
    <property type="entry name" value="COILED-COIL DOMAIN-CONTAINING PROTEIN 40"/>
    <property type="match status" value="1"/>
</dbReference>
<dbReference type="GO" id="GO:0005737">
    <property type="term" value="C:cytoplasm"/>
    <property type="evidence" value="ECO:0007669"/>
    <property type="project" value="TreeGrafter"/>
</dbReference>
<dbReference type="InterPro" id="IPR037386">
    <property type="entry name" value="CCDC40"/>
</dbReference>
<feature type="coiled-coil region" evidence="1">
    <location>
        <begin position="604"/>
        <end position="645"/>
    </location>
</feature>
<accession>A0A250WWU9</accession>
<dbReference type="EMBL" id="BEGY01000011">
    <property type="protein sequence ID" value="GAX75179.1"/>
    <property type="molecule type" value="Genomic_DNA"/>
</dbReference>
<organism evidence="2 3">
    <name type="scientific">Chlamydomonas eustigma</name>
    <dbReference type="NCBI Taxonomy" id="1157962"/>
    <lineage>
        <taxon>Eukaryota</taxon>
        <taxon>Viridiplantae</taxon>
        <taxon>Chlorophyta</taxon>
        <taxon>core chlorophytes</taxon>
        <taxon>Chlorophyceae</taxon>
        <taxon>CS clade</taxon>
        <taxon>Chlamydomonadales</taxon>
        <taxon>Chlamydomonadaceae</taxon>
        <taxon>Chlamydomonas</taxon>
    </lineage>
</organism>
<feature type="coiled-coil region" evidence="1">
    <location>
        <begin position="427"/>
        <end position="536"/>
    </location>
</feature>
<protein>
    <recommendedName>
        <fullName evidence="4">Coiled-coil domain-containing protein 40</fullName>
    </recommendedName>
</protein>
<dbReference type="PANTHER" id="PTHR16275:SF8">
    <property type="entry name" value="COILED-COIL DOMAIN-CONTAINING PROTEIN 40"/>
    <property type="match status" value="1"/>
</dbReference>
<feature type="coiled-coil region" evidence="1">
    <location>
        <begin position="738"/>
        <end position="779"/>
    </location>
</feature>
<proteinExistence type="predicted"/>
<evidence type="ECO:0000313" key="2">
    <source>
        <dbReference type="EMBL" id="GAX75179.1"/>
    </source>
</evidence>
<feature type="coiled-coil region" evidence="1">
    <location>
        <begin position="21"/>
        <end position="104"/>
    </location>
</feature>
<reference evidence="2 3" key="1">
    <citation type="submission" date="2017-08" db="EMBL/GenBank/DDBJ databases">
        <title>Acidophilic green algal genome provides insights into adaptation to an acidic environment.</title>
        <authorList>
            <person name="Hirooka S."/>
            <person name="Hirose Y."/>
            <person name="Kanesaki Y."/>
            <person name="Higuchi S."/>
            <person name="Fujiwara T."/>
            <person name="Onuma R."/>
            <person name="Era A."/>
            <person name="Ohbayashi R."/>
            <person name="Uzuka A."/>
            <person name="Nozaki H."/>
            <person name="Yoshikawa H."/>
            <person name="Miyagishima S.Y."/>
        </authorList>
    </citation>
    <scope>NUCLEOTIDE SEQUENCE [LARGE SCALE GENOMIC DNA]</scope>
    <source>
        <strain evidence="2 3">NIES-2499</strain>
    </source>
</reference>
<dbReference type="Proteomes" id="UP000232323">
    <property type="component" value="Unassembled WGS sequence"/>
</dbReference>
<keyword evidence="1" id="KW-0175">Coiled coil</keyword>
<sequence>MADLNEALLAGGLHPDHPLLARAQEALKKQLVANKKRLEDEVREKQNALKMAKTNRESIGVELYGFQQGLAKLQMQLESTHQNYQAINRVRTQAEEQLSALKNNYNGDETGTKMERARVEKHQMELDRLGATLKQIEMYNEEMKSEIAVTRRAAYAAEGAVQKLEKEKLQQDLRIDSMQENIKGLQQQLSLHTAQFEAQKRETRAAMETLAEAEAEMESVHFEKKQLVAQWKSSLMAVQRRDEALSAIQTAMREQQQQELSMDSELQGYKKDILKQQIQNEQLTSIFKKVEGESQFLTKQIETMQEKGARLQEVFSKLAKSLEYTEEQVVRAAQDYKALAGEQEAVDRANMKVVTDIRNIEDEMLVTLSDQTTAERSTSKTSKDIADLRKKERETELSGVEMQNELAKLQVDILNTEAHNIRLADTLKLLDEELAEKGASIEKYELEIKRRNDEIERKTRDIDLLNKKLERMVSLMVNEDTGPLEAVIRNLQHEIDVKGSESKDLQRRWIMYQTELVTLQNENSMLAETIARLRAEQTVLYQKKRRLDTQLEGQVKETRLLDQSMGRLDVELQRINGLIAQNSAARETLKEDNFNLENKISADLRTLEEESAHMASQIDETRATKRDILAEIVEVERQIMLWERKIMLEKEMADVLDPTIGQDVVGEMRKEIHRMELRHGELIRLQEKLMLDLEKALNKREIVGVKGRATQARSKVINDASITKIQQDKAIGDLTRSIKETEKEVSVTDARLQQLTLQRTEMQEQLAQLDASCASSREQEESIKEELGRAVQTKYQLLLATTRQQKRAKRLEDMETGRHKPLLEDPSQLDQELDKASDRLGRVATLIDDLKASAPELSMELDKILSHMAAQ</sequence>
<gene>
    <name evidence="2" type="ORF">CEUSTIGMA_g2623.t1</name>
</gene>
<dbReference type="AlphaFoldDB" id="A0A250WWU9"/>
<dbReference type="GO" id="GO:0035082">
    <property type="term" value="P:axoneme assembly"/>
    <property type="evidence" value="ECO:0007669"/>
    <property type="project" value="InterPro"/>
</dbReference>
<name>A0A250WWU9_9CHLO</name>
<evidence type="ECO:0000313" key="3">
    <source>
        <dbReference type="Proteomes" id="UP000232323"/>
    </source>
</evidence>
<keyword evidence="3" id="KW-1185">Reference proteome</keyword>